<feature type="compositionally biased region" description="Polar residues" evidence="1">
    <location>
        <begin position="445"/>
        <end position="457"/>
    </location>
</feature>
<feature type="compositionally biased region" description="Polar residues" evidence="1">
    <location>
        <begin position="173"/>
        <end position="195"/>
    </location>
</feature>
<dbReference type="RefSeq" id="XP_025546599.1">
    <property type="nucleotide sequence ID" value="XM_025697912.1"/>
</dbReference>
<keyword evidence="4" id="KW-1185">Reference proteome</keyword>
<feature type="compositionally biased region" description="Basic residues" evidence="1">
    <location>
        <begin position="331"/>
        <end position="343"/>
    </location>
</feature>
<evidence type="ECO:0000313" key="3">
    <source>
        <dbReference type="EMBL" id="RAL07445.1"/>
    </source>
</evidence>
<organism evidence="3 4">
    <name type="scientific">Aspergillus homomorphus (strain CBS 101889)</name>
    <dbReference type="NCBI Taxonomy" id="1450537"/>
    <lineage>
        <taxon>Eukaryota</taxon>
        <taxon>Fungi</taxon>
        <taxon>Dikarya</taxon>
        <taxon>Ascomycota</taxon>
        <taxon>Pezizomycotina</taxon>
        <taxon>Eurotiomycetes</taxon>
        <taxon>Eurotiomycetidae</taxon>
        <taxon>Eurotiales</taxon>
        <taxon>Aspergillaceae</taxon>
        <taxon>Aspergillus</taxon>
        <taxon>Aspergillus subgen. Circumdati</taxon>
    </lineage>
</organism>
<dbReference type="PANTHER" id="PTHR35391:SF3">
    <property type="entry name" value="FINGER DOMAIN PROTEIN, PUTATIVE (AFU_ORTHOLOGUE AFUA_8G04300)-RELATED"/>
    <property type="match status" value="1"/>
</dbReference>
<feature type="region of interest" description="Disordered" evidence="1">
    <location>
        <begin position="368"/>
        <end position="458"/>
    </location>
</feature>
<dbReference type="InterPro" id="IPR058925">
    <property type="entry name" value="zf-C2H2_AcuF"/>
</dbReference>
<dbReference type="VEuPathDB" id="FungiDB:BO97DRAFT_438399"/>
<dbReference type="Proteomes" id="UP000248961">
    <property type="component" value="Unassembled WGS sequence"/>
</dbReference>
<reference evidence="3 4" key="1">
    <citation type="submission" date="2018-02" db="EMBL/GenBank/DDBJ databases">
        <title>The genomes of Aspergillus section Nigri reveals drivers in fungal speciation.</title>
        <authorList>
            <consortium name="DOE Joint Genome Institute"/>
            <person name="Vesth T.C."/>
            <person name="Nybo J."/>
            <person name="Theobald S."/>
            <person name="Brandl J."/>
            <person name="Frisvad J.C."/>
            <person name="Nielsen K.F."/>
            <person name="Lyhne E.K."/>
            <person name="Kogle M.E."/>
            <person name="Kuo A."/>
            <person name="Riley R."/>
            <person name="Clum A."/>
            <person name="Nolan M."/>
            <person name="Lipzen A."/>
            <person name="Salamov A."/>
            <person name="Henrissat B."/>
            <person name="Wiebenga A."/>
            <person name="De vries R.P."/>
            <person name="Grigoriev I.V."/>
            <person name="Mortensen U.H."/>
            <person name="Andersen M.R."/>
            <person name="Baker S.E."/>
        </authorList>
    </citation>
    <scope>NUCLEOTIDE SEQUENCE [LARGE SCALE GENOMIC DNA]</scope>
    <source>
        <strain evidence="3 4">CBS 101889</strain>
    </source>
</reference>
<proteinExistence type="predicted"/>
<dbReference type="EMBL" id="KZ824332">
    <property type="protein sequence ID" value="RAL07445.1"/>
    <property type="molecule type" value="Genomic_DNA"/>
</dbReference>
<accession>A0A395HJS7</accession>
<feature type="domain" description="C2H2-type" evidence="2">
    <location>
        <begin position="886"/>
        <end position="909"/>
    </location>
</feature>
<dbReference type="GeneID" id="37202201"/>
<dbReference type="Pfam" id="PF26082">
    <property type="entry name" value="zf-C2H2_AcuF"/>
    <property type="match status" value="1"/>
</dbReference>
<name>A0A395HJS7_ASPHC</name>
<evidence type="ECO:0000313" key="4">
    <source>
        <dbReference type="Proteomes" id="UP000248961"/>
    </source>
</evidence>
<dbReference type="SMART" id="SM00355">
    <property type="entry name" value="ZnF_C2H2"/>
    <property type="match status" value="3"/>
</dbReference>
<evidence type="ECO:0000256" key="1">
    <source>
        <dbReference type="SAM" id="MobiDB-lite"/>
    </source>
</evidence>
<protein>
    <submittedName>
        <fullName evidence="3">C2H2 finger domain protein</fullName>
    </submittedName>
</protein>
<dbReference type="InterPro" id="IPR013087">
    <property type="entry name" value="Znf_C2H2_type"/>
</dbReference>
<feature type="compositionally biased region" description="Polar residues" evidence="1">
    <location>
        <begin position="144"/>
        <end position="158"/>
    </location>
</feature>
<feature type="compositionally biased region" description="Basic and acidic residues" evidence="1">
    <location>
        <begin position="547"/>
        <end position="563"/>
    </location>
</feature>
<dbReference type="AlphaFoldDB" id="A0A395HJS7"/>
<feature type="region of interest" description="Disordered" evidence="1">
    <location>
        <begin position="131"/>
        <end position="158"/>
    </location>
</feature>
<feature type="region of interest" description="Disordered" evidence="1">
    <location>
        <begin position="312"/>
        <end position="353"/>
    </location>
</feature>
<feature type="region of interest" description="Disordered" evidence="1">
    <location>
        <begin position="173"/>
        <end position="285"/>
    </location>
</feature>
<dbReference type="OrthoDB" id="5315052at2759"/>
<feature type="compositionally biased region" description="Polar residues" evidence="1">
    <location>
        <begin position="1"/>
        <end position="16"/>
    </location>
</feature>
<sequence>MSALSPQLVQDDSPTGMSFHDANFSDPYLSAPVDPDEASFKSSAIRLTPANEDDHGATLPASPLFVQIHKNEDLEVLNEGPEASYSDFLSPTDDFSSDLSAHASPSADLIPARLAVDGKLGLGVWQHDHALAPSVPGPEPVGNGATSSQSTAEPSQMVTTSNSDIFLESSSVQNETRLGATSRTPQPLSLNTNAPTRARSPIVKIESYSRGDSPARDASPIGRRRSLSSTHLTPDGPATDSEPEDSRERIIGLSPGYSPITRTHNGSWLPNAGTGQAGVEPPSRADIYISSPNELEAWRRLEEKNADIQSWSASVSAANSDAEDETPLDRGRKRHVGVRRRAKSAGDPSLQQDHFSLKSQFLEPVVPGPGLLLHESSDGELSDYRSGDESTSDSPAINANEAERAKEGLETLPSTEQDRLEDEDPSPHQFLKAPPWQDTDCDSAPRSTRVQPQSSSAAMVEYQRRAKDLDSASRAATWGTRHLLDADVYSVIGPGGSFESLSISNGKNRKHERRSSLRKYLPRNPSHHLKRRLSDLSIMSPSADSAGKGDELTSPPMRKDSFPHRKLSLGRSRSPSLSTGGAVIAIAGQMAAIGGKDSLRVASPNSTLSPWPTFKGRGRSRSELPRASSPGLIDLMTSHGGPPVPNIGYSPRVIDRGVHLQGAPKVGQATDDADDENDDLPGEKGLVMQFPVQSRLPVPTLDGFKSQITELNPRLPPALVERFAQEQLRRYRKLVDSKQNHLRDLGAQKCASGSFCFAQGGEAKLFAPRVTANDPDASYTQFNISARNEADDDAQKPGESTVTAAQFPSGVPLPPVKRLPAEFECPICFQVKKFQKPSDWTKHVHEDVQPFTCTFPHCTEPKSFKRKADWVRHESERHRKLEWWTCTVPDCHHTCYRKDNFVQHLVREHKMPEPKIKKARNPGSGRKRNDSVTLAKDAREDSNFEHEIEQLWELVEGCRHDTPRGPKDEPCRFCGNVCSSWKKLTVHLAKHMEQIAMPVLGLVNERDLSPNGSVSANGKPNTYGPEPLSISHESTPFPSQSNGMDITCSDETMNATQAPYASNNADRQNSGESLMASNPICSPSPMTMPSGWIFAEPESIDAYHEMPPAGHFSSLPEGTADQSRFMATHQNSVTYPPPFNTGPRVRVVNPESSVLQDSYRWTMSPTESQPTFAAQSSVYSSPSAENRHGLLGSMTQTYPFARGGYGEQL</sequence>
<evidence type="ECO:0000259" key="2">
    <source>
        <dbReference type="PROSITE" id="PS00028"/>
    </source>
</evidence>
<gene>
    <name evidence="3" type="ORF">BO97DRAFT_438399</name>
</gene>
<dbReference type="PANTHER" id="PTHR35391">
    <property type="entry name" value="C2H2-TYPE DOMAIN-CONTAINING PROTEIN-RELATED"/>
    <property type="match status" value="1"/>
</dbReference>
<feature type="region of interest" description="Disordered" evidence="1">
    <location>
        <begin position="610"/>
        <end position="630"/>
    </location>
</feature>
<feature type="compositionally biased region" description="Basic residues" evidence="1">
    <location>
        <begin position="507"/>
        <end position="531"/>
    </location>
</feature>
<dbReference type="PROSITE" id="PS00028">
    <property type="entry name" value="ZINC_FINGER_C2H2_1"/>
    <property type="match status" value="1"/>
</dbReference>
<feature type="region of interest" description="Disordered" evidence="1">
    <location>
        <begin position="1"/>
        <end position="21"/>
    </location>
</feature>
<feature type="region of interest" description="Disordered" evidence="1">
    <location>
        <begin position="499"/>
        <end position="574"/>
    </location>
</feature>